<dbReference type="Pfam" id="PF06747">
    <property type="entry name" value="CHCH"/>
    <property type="match status" value="1"/>
</dbReference>
<keyword evidence="2" id="KW-0963">Cytoplasm</keyword>
<feature type="domain" description="CHCH" evidence="7">
    <location>
        <begin position="31"/>
        <end position="65"/>
    </location>
</feature>
<proteinExistence type="inferred from homology"/>
<feature type="region of interest" description="Disordered" evidence="6">
    <location>
        <begin position="88"/>
        <end position="118"/>
    </location>
</feature>
<dbReference type="InterPro" id="IPR051383">
    <property type="entry name" value="COX19"/>
</dbReference>
<evidence type="ECO:0000256" key="6">
    <source>
        <dbReference type="SAM" id="MobiDB-lite"/>
    </source>
</evidence>
<dbReference type="PANTHER" id="PTHR21107">
    <property type="entry name" value="CYTOCHROME C OXIDASE ASSEMBLY PROTEIN COX19"/>
    <property type="match status" value="1"/>
</dbReference>
<evidence type="ECO:0000256" key="1">
    <source>
        <dbReference type="ARBA" id="ARBA00004496"/>
    </source>
</evidence>
<gene>
    <name evidence="8" type="ORF">HTEP1355_LOCUS12339</name>
</gene>
<dbReference type="SUPFAM" id="SSF47072">
    <property type="entry name" value="Cysteine alpha-hairpin motif"/>
    <property type="match status" value="1"/>
</dbReference>
<accession>A0A7S0YXT5</accession>
<evidence type="ECO:0000256" key="2">
    <source>
        <dbReference type="ARBA" id="ARBA00022490"/>
    </source>
</evidence>
<sequence length="118" mass="13185">MASMGGVASSRKSPVLPPDKGSFPLDHFQECKEHMTRYLKCMKQHGGDHAACKEDTKKYLSCRMENGLMTKEDLGKFGLDTDVDLQASRAAQQAHMDRANQRRQEGFVAGKARGQERL</sequence>
<evidence type="ECO:0000259" key="7">
    <source>
        <dbReference type="Pfam" id="PF06747"/>
    </source>
</evidence>
<keyword evidence="3" id="KW-1015">Disulfide bond</keyword>
<reference evidence="8" key="1">
    <citation type="submission" date="2021-01" db="EMBL/GenBank/DDBJ databases">
        <authorList>
            <person name="Corre E."/>
            <person name="Pelletier E."/>
            <person name="Niang G."/>
            <person name="Scheremetjew M."/>
            <person name="Finn R."/>
            <person name="Kale V."/>
            <person name="Holt S."/>
            <person name="Cochrane G."/>
            <person name="Meng A."/>
            <person name="Brown T."/>
            <person name="Cohen L."/>
        </authorList>
    </citation>
    <scope>NUCLEOTIDE SEQUENCE</scope>
    <source>
        <strain evidence="8">CCMP443</strain>
    </source>
</reference>
<dbReference type="PROSITE" id="PS51808">
    <property type="entry name" value="CHCH"/>
    <property type="match status" value="1"/>
</dbReference>
<comment type="similarity">
    <text evidence="4">Belongs to the COX19 family.</text>
</comment>
<dbReference type="EMBL" id="HBFN01021210">
    <property type="protein sequence ID" value="CAD8798698.1"/>
    <property type="molecule type" value="Transcribed_RNA"/>
</dbReference>
<feature type="region of interest" description="Disordered" evidence="6">
    <location>
        <begin position="1"/>
        <end position="21"/>
    </location>
</feature>
<dbReference type="GO" id="GO:0033617">
    <property type="term" value="P:mitochondrial respiratory chain complex IV assembly"/>
    <property type="evidence" value="ECO:0007669"/>
    <property type="project" value="TreeGrafter"/>
</dbReference>
<dbReference type="GO" id="GO:0005758">
    <property type="term" value="C:mitochondrial intermembrane space"/>
    <property type="evidence" value="ECO:0007669"/>
    <property type="project" value="TreeGrafter"/>
</dbReference>
<evidence type="ECO:0000256" key="5">
    <source>
        <dbReference type="ARBA" id="ARBA00039385"/>
    </source>
</evidence>
<comment type="subcellular location">
    <subcellularLocation>
        <location evidence="1">Cytoplasm</location>
    </subcellularLocation>
</comment>
<dbReference type="AlphaFoldDB" id="A0A7S0YXT5"/>
<evidence type="ECO:0000256" key="3">
    <source>
        <dbReference type="ARBA" id="ARBA00023157"/>
    </source>
</evidence>
<dbReference type="InterPro" id="IPR009069">
    <property type="entry name" value="Cys_alpha_HP_mot_SF"/>
</dbReference>
<dbReference type="InterPro" id="IPR010625">
    <property type="entry name" value="CHCH"/>
</dbReference>
<evidence type="ECO:0000313" key="8">
    <source>
        <dbReference type="EMBL" id="CAD8798698.1"/>
    </source>
</evidence>
<evidence type="ECO:0000256" key="4">
    <source>
        <dbReference type="ARBA" id="ARBA00038223"/>
    </source>
</evidence>
<organism evidence="8">
    <name type="scientific">Hemiselmis tepida</name>
    <dbReference type="NCBI Taxonomy" id="464990"/>
    <lineage>
        <taxon>Eukaryota</taxon>
        <taxon>Cryptophyceae</taxon>
        <taxon>Cryptomonadales</taxon>
        <taxon>Hemiselmidaceae</taxon>
        <taxon>Hemiselmis</taxon>
    </lineage>
</organism>
<feature type="compositionally biased region" description="Basic and acidic residues" evidence="6">
    <location>
        <begin position="95"/>
        <end position="105"/>
    </location>
</feature>
<name>A0A7S0YXT5_9CRYP</name>
<protein>
    <recommendedName>
        <fullName evidence="5">Cytochrome c oxidase assembly protein COX19</fullName>
    </recommendedName>
</protein>
<dbReference type="PANTHER" id="PTHR21107:SF2">
    <property type="entry name" value="CYTOCHROME C OXIDASE ASSEMBLY PROTEIN COX19"/>
    <property type="match status" value="1"/>
</dbReference>